<gene>
    <name evidence="2" type="ORF">M5I08_02965</name>
</gene>
<proteinExistence type="predicted"/>
<protein>
    <submittedName>
        <fullName evidence="2">AAA family ATPase</fullName>
    </submittedName>
</protein>
<sequence>MRSPRSDTATTPGKRTRLQLYPAHGLTVVSGRDGSGKSSFAEALELVLTGTSYRWRRKETLWKQSWQNLHHPSPCEIRAEFTREGGDPITVGMDWATGAELPQRAVWTQTAQQKKGGRHRGAGLVAAVGGVPTDAVLRRTRPTLRRRPGRAV</sequence>
<dbReference type="Proteomes" id="UP001056610">
    <property type="component" value="Chromosome"/>
</dbReference>
<organism evidence="2 3">
    <name type="scientific">Candidatus Mycobacterium methanotrophicum</name>
    <dbReference type="NCBI Taxonomy" id="2943498"/>
    <lineage>
        <taxon>Bacteria</taxon>
        <taxon>Bacillati</taxon>
        <taxon>Actinomycetota</taxon>
        <taxon>Actinomycetes</taxon>
        <taxon>Mycobacteriales</taxon>
        <taxon>Mycobacteriaceae</taxon>
        <taxon>Mycobacterium</taxon>
    </lineage>
</organism>
<dbReference type="Pfam" id="PF13476">
    <property type="entry name" value="AAA_23"/>
    <property type="match status" value="1"/>
</dbReference>
<accession>A0ABY4QNG1</accession>
<feature type="domain" description="Rad50/SbcC-type AAA" evidence="1">
    <location>
        <begin position="20"/>
        <end position="120"/>
    </location>
</feature>
<evidence type="ECO:0000259" key="1">
    <source>
        <dbReference type="Pfam" id="PF13476"/>
    </source>
</evidence>
<dbReference type="InterPro" id="IPR027417">
    <property type="entry name" value="P-loop_NTPase"/>
</dbReference>
<keyword evidence="3" id="KW-1185">Reference proteome</keyword>
<dbReference type="Gene3D" id="3.40.50.300">
    <property type="entry name" value="P-loop containing nucleotide triphosphate hydrolases"/>
    <property type="match status" value="1"/>
</dbReference>
<dbReference type="SUPFAM" id="SSF52540">
    <property type="entry name" value="P-loop containing nucleoside triphosphate hydrolases"/>
    <property type="match status" value="1"/>
</dbReference>
<evidence type="ECO:0000313" key="3">
    <source>
        <dbReference type="Proteomes" id="UP001056610"/>
    </source>
</evidence>
<evidence type="ECO:0000313" key="2">
    <source>
        <dbReference type="EMBL" id="UQX11490.1"/>
    </source>
</evidence>
<name>A0ABY4QNG1_9MYCO</name>
<dbReference type="RefSeq" id="WP_249763090.1">
    <property type="nucleotide sequence ID" value="NZ_CAJUXY010000035.1"/>
</dbReference>
<dbReference type="InterPro" id="IPR038729">
    <property type="entry name" value="Rad50/SbcC_AAA"/>
</dbReference>
<dbReference type="EMBL" id="CP097320">
    <property type="protein sequence ID" value="UQX11490.1"/>
    <property type="molecule type" value="Genomic_DNA"/>
</dbReference>
<reference evidence="2" key="1">
    <citation type="submission" date="2022-05" db="EMBL/GenBank/DDBJ databases">
        <title>A methanotrophic Mycobacterium dominates a cave microbial ecosystem.</title>
        <authorList>
            <person name="Van Spanning R.J.M."/>
            <person name="Guan Q."/>
            <person name="Melkonian C."/>
            <person name="Gallant J."/>
            <person name="Polerecky L."/>
            <person name="Flot J.-F."/>
            <person name="Brandt B.W."/>
            <person name="Braster M."/>
            <person name="Iturbe Espinoza P."/>
            <person name="Aerts J."/>
            <person name="Meima-Franke M."/>
            <person name="Piersma S.R."/>
            <person name="Bunduc C."/>
            <person name="Ummels R."/>
            <person name="Pain A."/>
            <person name="Fleming E.J."/>
            <person name="van der Wel N."/>
            <person name="Gherman V.D."/>
            <person name="Sarbu S.M."/>
            <person name="Bodelier P.L.E."/>
            <person name="Bitter W."/>
        </authorList>
    </citation>
    <scope>NUCLEOTIDE SEQUENCE</scope>
    <source>
        <strain evidence="2">Sulfur Cave</strain>
    </source>
</reference>